<evidence type="ECO:0000313" key="3">
    <source>
        <dbReference type="EMBL" id="KAI5389996.1"/>
    </source>
</evidence>
<evidence type="ECO:0000256" key="1">
    <source>
        <dbReference type="SAM" id="Coils"/>
    </source>
</evidence>
<dbReference type="EMBL" id="JAMSHJ010000007">
    <property type="protein sequence ID" value="KAI5389996.1"/>
    <property type="molecule type" value="Genomic_DNA"/>
</dbReference>
<accession>A0A9D4VUQ8</accession>
<reference evidence="3 4" key="1">
    <citation type="journal article" date="2022" name="Nat. Genet.">
        <title>Improved pea reference genome and pan-genome highlight genomic features and evolutionary characteristics.</title>
        <authorList>
            <person name="Yang T."/>
            <person name="Liu R."/>
            <person name="Luo Y."/>
            <person name="Hu S."/>
            <person name="Wang D."/>
            <person name="Wang C."/>
            <person name="Pandey M.K."/>
            <person name="Ge S."/>
            <person name="Xu Q."/>
            <person name="Li N."/>
            <person name="Li G."/>
            <person name="Huang Y."/>
            <person name="Saxena R.K."/>
            <person name="Ji Y."/>
            <person name="Li M."/>
            <person name="Yan X."/>
            <person name="He Y."/>
            <person name="Liu Y."/>
            <person name="Wang X."/>
            <person name="Xiang C."/>
            <person name="Varshney R.K."/>
            <person name="Ding H."/>
            <person name="Gao S."/>
            <person name="Zong X."/>
        </authorList>
    </citation>
    <scope>NUCLEOTIDE SEQUENCE [LARGE SCALE GENOMIC DNA]</scope>
    <source>
        <strain evidence="3 4">cv. Zhongwan 6</strain>
    </source>
</reference>
<keyword evidence="4" id="KW-1185">Reference proteome</keyword>
<keyword evidence="1" id="KW-0175">Coiled coil</keyword>
<dbReference type="InterPro" id="IPR056647">
    <property type="entry name" value="DUF7745"/>
</dbReference>
<dbReference type="PANTHER" id="PTHR48154:SF1">
    <property type="entry name" value="PROTEIN, PUTATIVE-RELATED"/>
    <property type="match status" value="1"/>
</dbReference>
<proteinExistence type="predicted"/>
<name>A0A9D4VUQ8_PEA</name>
<dbReference type="Proteomes" id="UP001058974">
    <property type="component" value="Chromosome 7"/>
</dbReference>
<evidence type="ECO:0000313" key="4">
    <source>
        <dbReference type="Proteomes" id="UP001058974"/>
    </source>
</evidence>
<dbReference type="Gramene" id="Psat07G0535000-T1">
    <property type="protein sequence ID" value="KAI5389996.1"/>
    <property type="gene ID" value="KIW84_075350"/>
</dbReference>
<organism evidence="3 4">
    <name type="scientific">Pisum sativum</name>
    <name type="common">Garden pea</name>
    <name type="synonym">Lathyrus oleraceus</name>
    <dbReference type="NCBI Taxonomy" id="3888"/>
    <lineage>
        <taxon>Eukaryota</taxon>
        <taxon>Viridiplantae</taxon>
        <taxon>Streptophyta</taxon>
        <taxon>Embryophyta</taxon>
        <taxon>Tracheophyta</taxon>
        <taxon>Spermatophyta</taxon>
        <taxon>Magnoliopsida</taxon>
        <taxon>eudicotyledons</taxon>
        <taxon>Gunneridae</taxon>
        <taxon>Pentapetalae</taxon>
        <taxon>rosids</taxon>
        <taxon>fabids</taxon>
        <taxon>Fabales</taxon>
        <taxon>Fabaceae</taxon>
        <taxon>Papilionoideae</taxon>
        <taxon>50 kb inversion clade</taxon>
        <taxon>NPAAA clade</taxon>
        <taxon>Hologalegina</taxon>
        <taxon>IRL clade</taxon>
        <taxon>Fabeae</taxon>
        <taxon>Lathyrus</taxon>
    </lineage>
</organism>
<feature type="coiled-coil region" evidence="1">
    <location>
        <begin position="212"/>
        <end position="239"/>
    </location>
</feature>
<protein>
    <recommendedName>
        <fullName evidence="2">DUF7745 domain-containing protein</fullName>
    </recommendedName>
</protein>
<feature type="coiled-coil region" evidence="1">
    <location>
        <begin position="131"/>
        <end position="165"/>
    </location>
</feature>
<sequence length="253" mass="29411">MIGYNPSVEEMSYHLNILDTDLQANLGVRGDFKGFPRDYLEEKAANFATSLKWDAFNDIMIHLIFGLILFPTEEDFMDYAAINLFLAVKVGDEDPILALLTDVYHNLHQRHIKKGGGEHSQHHYPSTKGQKEELEDKFYRTTCEKNQLNKDLNQALKQLKRGDEITRLEEDKNKQAYVDLRVIISSLKGYKNELDRAWIQRDERKDIWLNSTKTKKEVKEEYEVRIQALEAKVQSLVNALCEAKSQPMDSDWS</sequence>
<dbReference type="PANTHER" id="PTHR48154">
    <property type="entry name" value="PROTEIN, PUTATIVE-RELATED"/>
    <property type="match status" value="1"/>
</dbReference>
<gene>
    <name evidence="3" type="ORF">KIW84_075350</name>
</gene>
<dbReference type="AlphaFoldDB" id="A0A9D4VUQ8"/>
<evidence type="ECO:0000259" key="2">
    <source>
        <dbReference type="Pfam" id="PF24924"/>
    </source>
</evidence>
<comment type="caution">
    <text evidence="3">The sequence shown here is derived from an EMBL/GenBank/DDBJ whole genome shotgun (WGS) entry which is preliminary data.</text>
</comment>
<dbReference type="Pfam" id="PF24924">
    <property type="entry name" value="DUF7745"/>
    <property type="match status" value="1"/>
</dbReference>
<feature type="domain" description="DUF7745" evidence="2">
    <location>
        <begin position="3"/>
        <end position="116"/>
    </location>
</feature>